<evidence type="ECO:0000259" key="5">
    <source>
        <dbReference type="PROSITE" id="PS50222"/>
    </source>
</evidence>
<dbReference type="EMBL" id="GHES01000011">
    <property type="protein sequence ID" value="MPA30570.1"/>
    <property type="molecule type" value="Transcribed_RNA"/>
</dbReference>
<evidence type="ECO:0000256" key="1">
    <source>
        <dbReference type="ARBA" id="ARBA00022723"/>
    </source>
</evidence>
<dbReference type="InterPro" id="IPR002048">
    <property type="entry name" value="EF_hand_dom"/>
</dbReference>
<sequence length="225" mass="24712">MKLTKLSPKNLFRSKKSPSVSRSDPSSFSFGTSTSESSESSSSIHKSETGKKINGIGTPTSVLPSHSPEISEVSGDWSEISADTYFELVEAFKLIDKDGDGKITREELEALLSGVGAKPPSEEELTMMLSEVDRDGDGCISLEEFGAIRSAFEPPACDSELRDAFNVFDTDHDGRITAEELHGVFKAIGDEQCTLEDCRRMIIDVDKNGDGFVCFEDFTRMMEQR</sequence>
<evidence type="ECO:0000256" key="3">
    <source>
        <dbReference type="ARBA" id="ARBA00022837"/>
    </source>
</evidence>
<organism evidence="6">
    <name type="scientific">Davidia involucrata</name>
    <name type="common">Dove tree</name>
    <dbReference type="NCBI Taxonomy" id="16924"/>
    <lineage>
        <taxon>Eukaryota</taxon>
        <taxon>Viridiplantae</taxon>
        <taxon>Streptophyta</taxon>
        <taxon>Embryophyta</taxon>
        <taxon>Tracheophyta</taxon>
        <taxon>Spermatophyta</taxon>
        <taxon>Magnoliopsida</taxon>
        <taxon>eudicotyledons</taxon>
        <taxon>Gunneridae</taxon>
        <taxon>Pentapetalae</taxon>
        <taxon>asterids</taxon>
        <taxon>Cornales</taxon>
        <taxon>Nyssaceae</taxon>
        <taxon>Davidia</taxon>
    </lineage>
</organism>
<keyword evidence="1" id="KW-0479">Metal-binding</keyword>
<feature type="domain" description="EF-hand" evidence="5">
    <location>
        <begin position="193"/>
        <end position="225"/>
    </location>
</feature>
<dbReference type="Pfam" id="PF13499">
    <property type="entry name" value="EF-hand_7"/>
    <property type="match status" value="2"/>
</dbReference>
<evidence type="ECO:0000256" key="2">
    <source>
        <dbReference type="ARBA" id="ARBA00022737"/>
    </source>
</evidence>
<dbReference type="FunFam" id="1.10.238.10:FF:000001">
    <property type="entry name" value="Calmodulin 1"/>
    <property type="match status" value="1"/>
</dbReference>
<dbReference type="InterPro" id="IPR018247">
    <property type="entry name" value="EF_Hand_1_Ca_BS"/>
</dbReference>
<feature type="region of interest" description="Disordered" evidence="4">
    <location>
        <begin position="1"/>
        <end position="72"/>
    </location>
</feature>
<evidence type="ECO:0000313" key="6">
    <source>
        <dbReference type="EMBL" id="MPA30570.1"/>
    </source>
</evidence>
<feature type="compositionally biased region" description="Low complexity" evidence="4">
    <location>
        <begin position="17"/>
        <end position="43"/>
    </location>
</feature>
<dbReference type="InterPro" id="IPR039647">
    <property type="entry name" value="EF_hand_pair_protein_CML-like"/>
</dbReference>
<dbReference type="CDD" id="cd00051">
    <property type="entry name" value="EFh"/>
    <property type="match status" value="2"/>
</dbReference>
<feature type="domain" description="EF-hand" evidence="5">
    <location>
        <begin position="120"/>
        <end position="155"/>
    </location>
</feature>
<name>A0A5B6YFP0_DAVIN</name>
<dbReference type="PROSITE" id="PS50222">
    <property type="entry name" value="EF_HAND_2"/>
    <property type="match status" value="4"/>
</dbReference>
<accession>A0A5B6YFP0</accession>
<feature type="domain" description="EF-hand" evidence="5">
    <location>
        <begin position="83"/>
        <end position="118"/>
    </location>
</feature>
<feature type="domain" description="EF-hand" evidence="5">
    <location>
        <begin position="156"/>
        <end position="191"/>
    </location>
</feature>
<keyword evidence="3" id="KW-0106">Calcium</keyword>
<dbReference type="PANTHER" id="PTHR10891">
    <property type="entry name" value="EF-HAND CALCIUM-BINDING DOMAIN CONTAINING PROTEIN"/>
    <property type="match status" value="1"/>
</dbReference>
<evidence type="ECO:0000256" key="4">
    <source>
        <dbReference type="SAM" id="MobiDB-lite"/>
    </source>
</evidence>
<dbReference type="InterPro" id="IPR011992">
    <property type="entry name" value="EF-hand-dom_pair"/>
</dbReference>
<gene>
    <name evidence="6" type="ORF">Din_000011</name>
</gene>
<reference evidence="6" key="1">
    <citation type="submission" date="2019-08" db="EMBL/GenBank/DDBJ databases">
        <title>Reference gene set and small RNA set construction with multiple tissues from Davidia involucrata Baill.</title>
        <authorList>
            <person name="Yang H."/>
            <person name="Zhou C."/>
            <person name="Li G."/>
            <person name="Wang J."/>
            <person name="Gao P."/>
            <person name="Wang M."/>
            <person name="Wang R."/>
            <person name="Zhao Y."/>
        </authorList>
    </citation>
    <scope>NUCLEOTIDE SEQUENCE</scope>
    <source>
        <tissue evidence="6">Mixed with DoveR01_LX</tissue>
    </source>
</reference>
<dbReference type="Gene3D" id="1.10.238.10">
    <property type="entry name" value="EF-hand"/>
    <property type="match status" value="2"/>
</dbReference>
<protein>
    <submittedName>
        <fullName evidence="6">Putative calcium-binding protein CML36</fullName>
    </submittedName>
</protein>
<dbReference type="PROSITE" id="PS00018">
    <property type="entry name" value="EF_HAND_1"/>
    <property type="match status" value="4"/>
</dbReference>
<dbReference type="SMART" id="SM00054">
    <property type="entry name" value="EFh"/>
    <property type="match status" value="4"/>
</dbReference>
<dbReference type="GO" id="GO:0005509">
    <property type="term" value="F:calcium ion binding"/>
    <property type="evidence" value="ECO:0007669"/>
    <property type="project" value="InterPro"/>
</dbReference>
<dbReference type="AlphaFoldDB" id="A0A5B6YFP0"/>
<keyword evidence="2" id="KW-0677">Repeat</keyword>
<dbReference type="SUPFAM" id="SSF47473">
    <property type="entry name" value="EF-hand"/>
    <property type="match status" value="1"/>
</dbReference>
<proteinExistence type="predicted"/>